<feature type="compositionally biased region" description="Polar residues" evidence="1">
    <location>
        <begin position="308"/>
        <end position="332"/>
    </location>
</feature>
<accession>A0A0W0GA42</accession>
<dbReference type="EMBL" id="LATX01000703">
    <property type="protein sequence ID" value="KTB45436.1"/>
    <property type="molecule type" value="Genomic_DNA"/>
</dbReference>
<feature type="transmembrane region" description="Helical" evidence="2">
    <location>
        <begin position="148"/>
        <end position="170"/>
    </location>
</feature>
<feature type="region of interest" description="Disordered" evidence="1">
    <location>
        <begin position="299"/>
        <end position="335"/>
    </location>
</feature>
<organism evidence="3 4">
    <name type="scientific">Moniliophthora roreri</name>
    <name type="common">Frosty pod rot fungus</name>
    <name type="synonym">Monilia roreri</name>
    <dbReference type="NCBI Taxonomy" id="221103"/>
    <lineage>
        <taxon>Eukaryota</taxon>
        <taxon>Fungi</taxon>
        <taxon>Dikarya</taxon>
        <taxon>Basidiomycota</taxon>
        <taxon>Agaricomycotina</taxon>
        <taxon>Agaricomycetes</taxon>
        <taxon>Agaricomycetidae</taxon>
        <taxon>Agaricales</taxon>
        <taxon>Marasmiineae</taxon>
        <taxon>Marasmiaceae</taxon>
        <taxon>Moniliophthora</taxon>
    </lineage>
</organism>
<name>A0A0W0GA42_MONRR</name>
<feature type="region of interest" description="Disordered" evidence="1">
    <location>
        <begin position="348"/>
        <end position="369"/>
    </location>
</feature>
<proteinExistence type="predicted"/>
<dbReference type="Proteomes" id="UP000054988">
    <property type="component" value="Unassembled WGS sequence"/>
</dbReference>
<feature type="compositionally biased region" description="Polar residues" evidence="1">
    <location>
        <begin position="357"/>
        <end position="369"/>
    </location>
</feature>
<keyword evidence="2" id="KW-0472">Membrane</keyword>
<feature type="transmembrane region" description="Helical" evidence="2">
    <location>
        <begin position="232"/>
        <end position="250"/>
    </location>
</feature>
<reference evidence="3 4" key="1">
    <citation type="submission" date="2015-12" db="EMBL/GenBank/DDBJ databases">
        <title>Draft genome sequence of Moniliophthora roreri, the causal agent of frosty pod rot of cacao.</title>
        <authorList>
            <person name="Aime M.C."/>
            <person name="Diaz-Valderrama J.R."/>
            <person name="Kijpornyongpan T."/>
            <person name="Phillips-Mora W."/>
        </authorList>
    </citation>
    <scope>NUCLEOTIDE SEQUENCE [LARGE SCALE GENOMIC DNA]</scope>
    <source>
        <strain evidence="3 4">MCA 2952</strain>
    </source>
</reference>
<feature type="transmembrane region" description="Helical" evidence="2">
    <location>
        <begin position="190"/>
        <end position="211"/>
    </location>
</feature>
<dbReference type="eggNOG" id="ENOG502RZTS">
    <property type="taxonomic scope" value="Eukaryota"/>
</dbReference>
<evidence type="ECO:0000256" key="1">
    <source>
        <dbReference type="SAM" id="MobiDB-lite"/>
    </source>
</evidence>
<feature type="transmembrane region" description="Helical" evidence="2">
    <location>
        <begin position="270"/>
        <end position="290"/>
    </location>
</feature>
<feature type="transmembrane region" description="Helical" evidence="2">
    <location>
        <begin position="6"/>
        <end position="28"/>
    </location>
</feature>
<dbReference type="AlphaFoldDB" id="A0A0W0GA42"/>
<keyword evidence="2" id="KW-1133">Transmembrane helix</keyword>
<gene>
    <name evidence="3" type="ORF">WG66_1994</name>
</gene>
<evidence type="ECO:0000313" key="3">
    <source>
        <dbReference type="EMBL" id="KTB45436.1"/>
    </source>
</evidence>
<protein>
    <submittedName>
        <fullName evidence="3">Uncharacterized protein</fullName>
    </submittedName>
</protein>
<keyword evidence="2" id="KW-0812">Transmembrane</keyword>
<evidence type="ECO:0000256" key="2">
    <source>
        <dbReference type="SAM" id="Phobius"/>
    </source>
</evidence>
<sequence length="459" mass="51346">MSHTSPASYLVWAVLSVLLGSFLVYHLWSFDRFKCLKWNNGQSGAFKRVMTYSYLFSVPLIMVYALGFVTIKYQEGFVDLPGLGIVPKPYPMWGSTAQSAIFPLTLMFSIAWALEMCFAAVVTHLEELCFWYFLVNAGSNSSDWFRSLYFRVWVAGSIVAILYMPLLTIFTREDHIQNEAYTILGGSLGSLSLTISFLPILFTFPAFLANLKSEGVDSGTVIRLTKFHELNTIRVIFRFLFTLPFVVLGIDGVRPHKHVNESMLWTDLLTMVAGLGCVVSSGITLTIFFPRSVEGEIASKQARKTRSQTRSQAWSDTSSMAENRTSFSQSGRYPNHEYSTKSYALSTHDEHPLEQGYESNVGSPLSPSSINKTFYSPTEMDMYRPETLPKLTPMRPNRRIGGDVELGGIGARTAVNSMSRNALSSINPAVHQFKSPIDVASYKSPIPATNNSRFTFSRP</sequence>
<feature type="transmembrane region" description="Helical" evidence="2">
    <location>
        <begin position="100"/>
        <end position="122"/>
    </location>
</feature>
<comment type="caution">
    <text evidence="3">The sequence shown here is derived from an EMBL/GenBank/DDBJ whole genome shotgun (WGS) entry which is preliminary data.</text>
</comment>
<feature type="transmembrane region" description="Helical" evidence="2">
    <location>
        <begin position="49"/>
        <end position="71"/>
    </location>
</feature>
<evidence type="ECO:0000313" key="4">
    <source>
        <dbReference type="Proteomes" id="UP000054988"/>
    </source>
</evidence>